<dbReference type="GO" id="GO:0005737">
    <property type="term" value="C:cytoplasm"/>
    <property type="evidence" value="ECO:0007669"/>
    <property type="project" value="UniProtKB-ARBA"/>
</dbReference>
<comment type="similarity">
    <text evidence="1">Belongs to the ClpA/ClpB family. Torsin subfamily.</text>
</comment>
<dbReference type="GO" id="GO:0005524">
    <property type="term" value="F:ATP binding"/>
    <property type="evidence" value="ECO:0007669"/>
    <property type="project" value="InterPro"/>
</dbReference>
<keyword evidence="2" id="KW-0812">Transmembrane</keyword>
<feature type="domain" description="AAA+ ATPase" evidence="3">
    <location>
        <begin position="114"/>
        <end position="266"/>
    </location>
</feature>
<dbReference type="SUPFAM" id="SSF52540">
    <property type="entry name" value="P-loop containing nucleoside triphosphate hydrolases"/>
    <property type="match status" value="1"/>
</dbReference>
<keyword evidence="2" id="KW-0472">Membrane</keyword>
<dbReference type="InterPro" id="IPR049337">
    <property type="entry name" value="TOR1A_C"/>
</dbReference>
<dbReference type="EMBL" id="GGYP01000608">
    <property type="protein sequence ID" value="MDE45379.1"/>
    <property type="molecule type" value="Transcribed_RNA"/>
</dbReference>
<keyword evidence="2" id="KW-1133">Transmembrane helix</keyword>
<name>A0A6G1S4U0_9ACAR</name>
<sequence>MPRLQNYPLPICPDPVNSPTSKYSTFTMIRKVISLSLILLAASHILAVTTWLQAGVCKFKECCHSNDGTGYILYEKGCDNLLDDLKTKVYGQPLIVKPIYKSLKGHMTNDKPVRPLVMYFSGWTGTGKTYVARLIAQNLFKEGMNSKFVKYISSSYHFPMKIEGDVAIAEQRERLRNMIRETVKNCERSLIIMDELDKLPAGVVDALQPLLDYVEDIDGQRYNKAIFIFLSNTGAQRLNKLSYKMFQEGKERKDLSSKDIEEILIEESYEEEGGLRHSNLLKRYSIGVFVPFLPLERLHVKLCIQSEIENSHVIPDNLEQLVEEIADEVAYFPPETEIYSKSGCKGIHDKVINHIGPPIHLNLESMKRSEDKLINMKQEL</sequence>
<feature type="transmembrane region" description="Helical" evidence="2">
    <location>
        <begin position="32"/>
        <end position="52"/>
    </location>
</feature>
<dbReference type="PANTHER" id="PTHR10760">
    <property type="entry name" value="TORSIN"/>
    <property type="match status" value="1"/>
</dbReference>
<dbReference type="GO" id="GO:0071218">
    <property type="term" value="P:cellular response to misfolded protein"/>
    <property type="evidence" value="ECO:0007669"/>
    <property type="project" value="TreeGrafter"/>
</dbReference>
<protein>
    <submittedName>
        <fullName evidence="4">Torsin-1A</fullName>
    </submittedName>
</protein>
<reference evidence="4" key="1">
    <citation type="submission" date="2018-10" db="EMBL/GenBank/DDBJ databases">
        <title>Transcriptome assembly of Aceria tosichella (Wheat curl mite) Type 2.</title>
        <authorList>
            <person name="Scully E.D."/>
            <person name="Geib S.M."/>
            <person name="Palmer N.A."/>
            <person name="Gupta A.K."/>
            <person name="Sarath G."/>
            <person name="Tatineni S."/>
        </authorList>
    </citation>
    <scope>NUCLEOTIDE SEQUENCE</scope>
    <source>
        <strain evidence="4">LincolnNE</strain>
    </source>
</reference>
<dbReference type="AlphaFoldDB" id="A0A6G1S4U0"/>
<evidence type="ECO:0000313" key="4">
    <source>
        <dbReference type="EMBL" id="MDE45379.1"/>
    </source>
</evidence>
<dbReference type="GO" id="GO:0016887">
    <property type="term" value="F:ATP hydrolysis activity"/>
    <property type="evidence" value="ECO:0007669"/>
    <property type="project" value="InterPro"/>
</dbReference>
<evidence type="ECO:0000256" key="2">
    <source>
        <dbReference type="SAM" id="Phobius"/>
    </source>
</evidence>
<accession>A0A6G1S4U0</accession>
<evidence type="ECO:0000259" key="3">
    <source>
        <dbReference type="SMART" id="SM00382"/>
    </source>
</evidence>
<organism evidence="4">
    <name type="scientific">Aceria tosichella</name>
    <name type="common">wheat curl mite</name>
    <dbReference type="NCBI Taxonomy" id="561515"/>
    <lineage>
        <taxon>Eukaryota</taxon>
        <taxon>Metazoa</taxon>
        <taxon>Ecdysozoa</taxon>
        <taxon>Arthropoda</taxon>
        <taxon>Chelicerata</taxon>
        <taxon>Arachnida</taxon>
        <taxon>Acari</taxon>
        <taxon>Acariformes</taxon>
        <taxon>Trombidiformes</taxon>
        <taxon>Prostigmata</taxon>
        <taxon>Eupodina</taxon>
        <taxon>Eriophyoidea</taxon>
        <taxon>Eriophyidae</taxon>
        <taxon>Eriophyinae</taxon>
        <taxon>Aceriini</taxon>
        <taxon>Aceria</taxon>
    </lineage>
</organism>
<dbReference type="Gene3D" id="3.40.50.300">
    <property type="entry name" value="P-loop containing nucleotide triphosphate hydrolases"/>
    <property type="match status" value="1"/>
</dbReference>
<dbReference type="Pfam" id="PF06309">
    <property type="entry name" value="Torsin"/>
    <property type="match status" value="1"/>
</dbReference>
<dbReference type="InterPro" id="IPR027417">
    <property type="entry name" value="P-loop_NTPase"/>
</dbReference>
<dbReference type="CDD" id="cd00009">
    <property type="entry name" value="AAA"/>
    <property type="match status" value="1"/>
</dbReference>
<dbReference type="InterPro" id="IPR001270">
    <property type="entry name" value="ClpA/B"/>
</dbReference>
<dbReference type="GO" id="GO:0012505">
    <property type="term" value="C:endomembrane system"/>
    <property type="evidence" value="ECO:0007669"/>
    <property type="project" value="UniProtKB-ARBA"/>
</dbReference>
<dbReference type="InterPro" id="IPR003593">
    <property type="entry name" value="AAA+_ATPase"/>
</dbReference>
<evidence type="ECO:0000256" key="1">
    <source>
        <dbReference type="ARBA" id="ARBA00006235"/>
    </source>
</evidence>
<dbReference type="PANTHER" id="PTHR10760:SF2">
    <property type="entry name" value="LD13476P-RELATED"/>
    <property type="match status" value="1"/>
</dbReference>
<dbReference type="Pfam" id="PF21376">
    <property type="entry name" value="TOR1A_C"/>
    <property type="match status" value="1"/>
</dbReference>
<dbReference type="PRINTS" id="PR00300">
    <property type="entry name" value="CLPPROTEASEA"/>
</dbReference>
<gene>
    <name evidence="4" type="primary">TOR1A</name>
    <name evidence="4" type="ORF">g.19865</name>
</gene>
<dbReference type="SMART" id="SM00382">
    <property type="entry name" value="AAA"/>
    <property type="match status" value="1"/>
</dbReference>
<proteinExistence type="inferred from homology"/>
<dbReference type="InterPro" id="IPR010448">
    <property type="entry name" value="Torsin"/>
</dbReference>